<dbReference type="AlphaFoldDB" id="A0AAN5BU77"/>
<organism evidence="1 2">
    <name type="scientific">Aspergillus oryzae</name>
    <name type="common">Yellow koji mold</name>
    <dbReference type="NCBI Taxonomy" id="5062"/>
    <lineage>
        <taxon>Eukaryota</taxon>
        <taxon>Fungi</taxon>
        <taxon>Dikarya</taxon>
        <taxon>Ascomycota</taxon>
        <taxon>Pezizomycotina</taxon>
        <taxon>Eurotiomycetes</taxon>
        <taxon>Eurotiomycetidae</taxon>
        <taxon>Eurotiales</taxon>
        <taxon>Aspergillaceae</taxon>
        <taxon>Aspergillus</taxon>
        <taxon>Aspergillus subgen. Circumdati</taxon>
    </lineage>
</organism>
<evidence type="ECO:0000313" key="2">
    <source>
        <dbReference type="Proteomes" id="UP001165205"/>
    </source>
</evidence>
<name>A0AAN5BU77_ASPOZ</name>
<evidence type="ECO:0000313" key="1">
    <source>
        <dbReference type="EMBL" id="GMG32951.1"/>
    </source>
</evidence>
<comment type="caution">
    <text evidence="1">The sequence shown here is derived from an EMBL/GenBank/DDBJ whole genome shotgun (WGS) entry which is preliminary data.</text>
</comment>
<reference evidence="1" key="1">
    <citation type="submission" date="2023-04" db="EMBL/GenBank/DDBJ databases">
        <title>Aspergillus oryzae NBRC 4228.</title>
        <authorList>
            <person name="Ichikawa N."/>
            <person name="Sato H."/>
            <person name="Tonouchi N."/>
        </authorList>
    </citation>
    <scope>NUCLEOTIDE SEQUENCE</scope>
    <source>
        <strain evidence="1">NBRC 4228</strain>
    </source>
</reference>
<dbReference type="Proteomes" id="UP001165205">
    <property type="component" value="Unassembled WGS sequence"/>
</dbReference>
<sequence length="210" mass="23799">MIDSFQKLPEEIIIQILESCWDFTSLDGLLQISLKANEVFDTYYPRITEAVVASCSMTSGFNDHKFRLVVAIQAAAIGPRTLRKCLEDKHWEPMPPVMESIFWSLECSTPIRQAINSAAKVHRLACICYDSFIENVKKAKPARPNVSENEIMTGFAPIHQCDQQCRFRLMLSTLHPLSSSSGFITLYGHLSFILIFTQRQQHAGHGPPRK</sequence>
<gene>
    <name evidence="1" type="ORF">Aory04_000856700</name>
</gene>
<proteinExistence type="predicted"/>
<accession>A0AAN5BU77</accession>
<protein>
    <submittedName>
        <fullName evidence="1">Unnamed protein product</fullName>
    </submittedName>
</protein>
<dbReference type="EMBL" id="BSYA01000109">
    <property type="protein sequence ID" value="GMG32951.1"/>
    <property type="molecule type" value="Genomic_DNA"/>
</dbReference>